<evidence type="ECO:0000313" key="3">
    <source>
        <dbReference type="EMBL" id="GAK61411.1"/>
    </source>
</evidence>
<sequence length="225" mass="25597">MRIAHTAYLLIFMSFLANCTRIDSTAQSEVNRKAQEESIASCPKVPLRSTPLTLTSSQIENMVKKYGFYERVLHPRGERSYLYYEMRLDGDLIVVDCTHDLVWTAGLDMYASHEKANEVVATARYAGLRDWRVPTIEELASLLTPSQSGLYLNPAFENFRGKSVWSADRVNDQAQNAGWIVRFDEGRIEQASVYEFHQMLLVRDLGKLPIDSKTGASLRGLPKDW</sequence>
<proteinExistence type="predicted"/>
<evidence type="ECO:0000259" key="2">
    <source>
        <dbReference type="Pfam" id="PF07603"/>
    </source>
</evidence>
<feature type="chain" id="PRO_5001755638" description="Lcl C-terminal domain-containing protein" evidence="1">
    <location>
        <begin position="20"/>
        <end position="225"/>
    </location>
</feature>
<organism evidence="3">
    <name type="scientific">Vecturithrix granuli</name>
    <dbReference type="NCBI Taxonomy" id="1499967"/>
    <lineage>
        <taxon>Bacteria</taxon>
        <taxon>Candidatus Moduliflexota</taxon>
        <taxon>Candidatus Vecturitrichia</taxon>
        <taxon>Candidatus Vecturitrichales</taxon>
        <taxon>Candidatus Vecturitrichaceae</taxon>
        <taxon>Candidatus Vecturithrix</taxon>
    </lineage>
</organism>
<keyword evidence="1" id="KW-0732">Signal</keyword>
<accession>A0A081CA06</accession>
<keyword evidence="4" id="KW-1185">Reference proteome</keyword>
<dbReference type="Pfam" id="PF07603">
    <property type="entry name" value="Lcl_C"/>
    <property type="match status" value="1"/>
</dbReference>
<name>A0A081CA06_VECG1</name>
<feature type="signal peptide" evidence="1">
    <location>
        <begin position="1"/>
        <end position="19"/>
    </location>
</feature>
<feature type="domain" description="Lcl C-terminal" evidence="2">
    <location>
        <begin position="93"/>
        <end position="203"/>
    </location>
</feature>
<dbReference type="HOGENOM" id="CLU_1192900_0_0_0"/>
<dbReference type="AlphaFoldDB" id="A0A081CA06"/>
<gene>
    <name evidence="3" type="ORF">U27_01311</name>
</gene>
<evidence type="ECO:0000256" key="1">
    <source>
        <dbReference type="SAM" id="SignalP"/>
    </source>
</evidence>
<evidence type="ECO:0000313" key="4">
    <source>
        <dbReference type="Proteomes" id="UP000030661"/>
    </source>
</evidence>
<dbReference type="InterPro" id="IPR011460">
    <property type="entry name" value="Lcl_C"/>
</dbReference>
<protein>
    <recommendedName>
        <fullName evidence="2">Lcl C-terminal domain-containing protein</fullName>
    </recommendedName>
</protein>
<reference evidence="3" key="1">
    <citation type="journal article" date="2015" name="PeerJ">
        <title>First genomic representation of candidate bacterial phylum KSB3 points to enhanced environmental sensing as a trigger of wastewater bulking.</title>
        <authorList>
            <person name="Sekiguchi Y."/>
            <person name="Ohashi A."/>
            <person name="Parks D.H."/>
            <person name="Yamauchi T."/>
            <person name="Tyson G.W."/>
            <person name="Hugenholtz P."/>
        </authorList>
    </citation>
    <scope>NUCLEOTIDE SEQUENCE [LARGE SCALE GENOMIC DNA]</scope>
</reference>
<dbReference type="EMBL" id="DF820479">
    <property type="protein sequence ID" value="GAK61411.1"/>
    <property type="molecule type" value="Genomic_DNA"/>
</dbReference>
<dbReference type="Proteomes" id="UP000030661">
    <property type="component" value="Unassembled WGS sequence"/>
</dbReference>